<feature type="region of interest" description="Disordered" evidence="2">
    <location>
        <begin position="508"/>
        <end position="529"/>
    </location>
</feature>
<evidence type="ECO:0000259" key="4">
    <source>
        <dbReference type="PROSITE" id="PS50089"/>
    </source>
</evidence>
<dbReference type="Pfam" id="PF13920">
    <property type="entry name" value="zf-C3HC4_3"/>
    <property type="match status" value="1"/>
</dbReference>
<evidence type="ECO:0000256" key="3">
    <source>
        <dbReference type="SAM" id="Phobius"/>
    </source>
</evidence>
<dbReference type="AlphaFoldDB" id="A0A8E2DN53"/>
<feature type="region of interest" description="Disordered" evidence="2">
    <location>
        <begin position="545"/>
        <end position="582"/>
    </location>
</feature>
<feature type="transmembrane region" description="Helical" evidence="3">
    <location>
        <begin position="294"/>
        <end position="312"/>
    </location>
</feature>
<keyword evidence="1" id="KW-0479">Metal-binding</keyword>
<dbReference type="GO" id="GO:0061630">
    <property type="term" value="F:ubiquitin protein ligase activity"/>
    <property type="evidence" value="ECO:0007669"/>
    <property type="project" value="TreeGrafter"/>
</dbReference>
<dbReference type="OrthoDB" id="66726at2759"/>
<feature type="transmembrane region" description="Helical" evidence="3">
    <location>
        <begin position="83"/>
        <end position="102"/>
    </location>
</feature>
<evidence type="ECO:0000313" key="5">
    <source>
        <dbReference type="EMBL" id="OCH92079.1"/>
    </source>
</evidence>
<organism evidence="5 6">
    <name type="scientific">Obba rivulosa</name>
    <dbReference type="NCBI Taxonomy" id="1052685"/>
    <lineage>
        <taxon>Eukaryota</taxon>
        <taxon>Fungi</taxon>
        <taxon>Dikarya</taxon>
        <taxon>Basidiomycota</taxon>
        <taxon>Agaricomycotina</taxon>
        <taxon>Agaricomycetes</taxon>
        <taxon>Polyporales</taxon>
        <taxon>Gelatoporiaceae</taxon>
        <taxon>Obba</taxon>
    </lineage>
</organism>
<dbReference type="InterPro" id="IPR001841">
    <property type="entry name" value="Znf_RING"/>
</dbReference>
<accession>A0A8E2DN53</accession>
<dbReference type="PANTHER" id="PTHR22696">
    <property type="entry name" value="E3 UBIQUITIN-PROTEIN LIGASE RNF26"/>
    <property type="match status" value="1"/>
</dbReference>
<keyword evidence="1" id="KW-0862">Zinc</keyword>
<keyword evidence="1" id="KW-0863">Zinc-finger</keyword>
<keyword evidence="3" id="KW-1133">Transmembrane helix</keyword>
<sequence>MQHIAATNATTSQRFFNSSMEIVHHFLGLPSRALMRIRRLDSLLSQDIGQSQTQPFASTTAGAAHIAHAGARAEGPTSLPGPWGFMTSGYCFGMLVMALVLSRIQNVVAPSRHPPPFRQGRRATPQRRGVLRTFHDALFPIDLSSTSARSAFRMPSIYLLGKSLLIWFVVLLQVADLYPAWQWKWLQAMGDWVARKPMDEICWFTFTSVCVALCVGTLTRGLDGFNINSNSPTNLFGFAFQLYLFSAETTHSRNQQDLPSRPDKHTVVTLILPLLQLTMIHCLEVKQRWARQRLVPTAICAALALGHFHAVIWKSTSSYPLSNVFPCIVESFLLGTILLTILLNLMTQLVLEGTISRPLFGHTRTLMPKWDEDFGVALIRLGAASLEATSVAGLGNEVASVTSTNASDLVRFGRDLYHGSLELDGAGVVSMTLPEDPSRKRAQRRLGFANEITNVKVHALNVDTWMDSIVYLRWYKELWNFVLSGWAALKRLIHALWTSLRGVCRPATVSPAENDPRIGSSDLTGDRDEEQSDIVYERFLRGDTLSDDDEDFVPSSGTGPAPGSPTSTSDDEVSDEETAESSEAIQLYADLSTDTTASSSAPLLLAHMVDTSTSPLTRLRYRKLVHAPAGLQEVDDWQAFVQSRREAKSAAGTPDGWDEPRRNCVVCTVEPREIICWPCRCLALCNDCRENLASRSAAVKHTCPCCRTSVQGYSRIYIP</sequence>
<dbReference type="GO" id="GO:0006511">
    <property type="term" value="P:ubiquitin-dependent protein catabolic process"/>
    <property type="evidence" value="ECO:0007669"/>
    <property type="project" value="TreeGrafter"/>
</dbReference>
<dbReference type="EMBL" id="KV722374">
    <property type="protein sequence ID" value="OCH92079.1"/>
    <property type="molecule type" value="Genomic_DNA"/>
</dbReference>
<name>A0A8E2DN53_9APHY</name>
<feature type="compositionally biased region" description="Low complexity" evidence="2">
    <location>
        <begin position="554"/>
        <end position="568"/>
    </location>
</feature>
<dbReference type="Proteomes" id="UP000250043">
    <property type="component" value="Unassembled WGS sequence"/>
</dbReference>
<feature type="domain" description="RING-type" evidence="4">
    <location>
        <begin position="664"/>
        <end position="707"/>
    </location>
</feature>
<dbReference type="Gene3D" id="3.30.40.10">
    <property type="entry name" value="Zinc/RING finger domain, C3HC4 (zinc finger)"/>
    <property type="match status" value="1"/>
</dbReference>
<keyword evidence="3" id="KW-0472">Membrane</keyword>
<dbReference type="PANTHER" id="PTHR22696:SF1">
    <property type="entry name" value="E3 UBIQUITIN-PROTEIN LIGASE RNF26"/>
    <property type="match status" value="1"/>
</dbReference>
<feature type="transmembrane region" description="Helical" evidence="3">
    <location>
        <begin position="201"/>
        <end position="218"/>
    </location>
</feature>
<keyword evidence="6" id="KW-1185">Reference proteome</keyword>
<gene>
    <name evidence="5" type="ORF">OBBRIDRAFT_791595</name>
</gene>
<dbReference type="PROSITE" id="PS50089">
    <property type="entry name" value="ZF_RING_2"/>
    <property type="match status" value="1"/>
</dbReference>
<protein>
    <recommendedName>
        <fullName evidence="4">RING-type domain-containing protein</fullName>
    </recommendedName>
</protein>
<keyword evidence="3" id="KW-0812">Transmembrane</keyword>
<dbReference type="GO" id="GO:0008270">
    <property type="term" value="F:zinc ion binding"/>
    <property type="evidence" value="ECO:0007669"/>
    <property type="project" value="UniProtKB-KW"/>
</dbReference>
<feature type="transmembrane region" description="Helical" evidence="3">
    <location>
        <begin position="332"/>
        <end position="351"/>
    </location>
</feature>
<feature type="compositionally biased region" description="Acidic residues" evidence="2">
    <location>
        <begin position="569"/>
        <end position="580"/>
    </location>
</feature>
<reference evidence="5 6" key="1">
    <citation type="submission" date="2016-07" db="EMBL/GenBank/DDBJ databases">
        <title>Draft genome of the white-rot fungus Obba rivulosa 3A-2.</title>
        <authorList>
            <consortium name="DOE Joint Genome Institute"/>
            <person name="Miettinen O."/>
            <person name="Riley R."/>
            <person name="Acob R."/>
            <person name="Barry K."/>
            <person name="Cullen D."/>
            <person name="De Vries R."/>
            <person name="Hainaut M."/>
            <person name="Hatakka A."/>
            <person name="Henrissat B."/>
            <person name="Hilden K."/>
            <person name="Kuo R."/>
            <person name="Labutti K."/>
            <person name="Lipzen A."/>
            <person name="Makela M.R."/>
            <person name="Sandor L."/>
            <person name="Spatafora J.W."/>
            <person name="Grigoriev I.V."/>
            <person name="Hibbett D.S."/>
        </authorList>
    </citation>
    <scope>NUCLEOTIDE SEQUENCE [LARGE SCALE GENOMIC DNA]</scope>
    <source>
        <strain evidence="5 6">3A-2</strain>
    </source>
</reference>
<dbReference type="GO" id="GO:0016567">
    <property type="term" value="P:protein ubiquitination"/>
    <property type="evidence" value="ECO:0007669"/>
    <property type="project" value="TreeGrafter"/>
</dbReference>
<dbReference type="InterPro" id="IPR013083">
    <property type="entry name" value="Znf_RING/FYVE/PHD"/>
</dbReference>
<evidence type="ECO:0000256" key="1">
    <source>
        <dbReference type="PROSITE-ProRule" id="PRU00175"/>
    </source>
</evidence>
<evidence type="ECO:0000256" key="2">
    <source>
        <dbReference type="SAM" id="MobiDB-lite"/>
    </source>
</evidence>
<evidence type="ECO:0000313" key="6">
    <source>
        <dbReference type="Proteomes" id="UP000250043"/>
    </source>
</evidence>
<feature type="transmembrane region" description="Helical" evidence="3">
    <location>
        <begin position="157"/>
        <end position="181"/>
    </location>
</feature>
<proteinExistence type="predicted"/>